<proteinExistence type="predicted"/>
<feature type="non-terminal residue" evidence="1">
    <location>
        <position position="63"/>
    </location>
</feature>
<dbReference type="EMBL" id="CAJVQB010061716">
    <property type="protein sequence ID" value="CAG8839978.1"/>
    <property type="molecule type" value="Genomic_DNA"/>
</dbReference>
<gene>
    <name evidence="1" type="ORF">GMARGA_LOCUS34696</name>
</gene>
<reference evidence="1 2" key="1">
    <citation type="submission" date="2021-06" db="EMBL/GenBank/DDBJ databases">
        <authorList>
            <person name="Kallberg Y."/>
            <person name="Tangrot J."/>
            <person name="Rosling A."/>
        </authorList>
    </citation>
    <scope>NUCLEOTIDE SEQUENCE [LARGE SCALE GENOMIC DNA]</scope>
    <source>
        <strain evidence="1 2">120-4 pot B 10/14</strain>
    </source>
</reference>
<evidence type="ECO:0000313" key="1">
    <source>
        <dbReference type="EMBL" id="CAG8839978.1"/>
    </source>
</evidence>
<evidence type="ECO:0000313" key="2">
    <source>
        <dbReference type="Proteomes" id="UP000789901"/>
    </source>
</evidence>
<organism evidence="1 2">
    <name type="scientific">Gigaspora margarita</name>
    <dbReference type="NCBI Taxonomy" id="4874"/>
    <lineage>
        <taxon>Eukaryota</taxon>
        <taxon>Fungi</taxon>
        <taxon>Fungi incertae sedis</taxon>
        <taxon>Mucoromycota</taxon>
        <taxon>Glomeromycotina</taxon>
        <taxon>Glomeromycetes</taxon>
        <taxon>Diversisporales</taxon>
        <taxon>Gigasporaceae</taxon>
        <taxon>Gigaspora</taxon>
    </lineage>
</organism>
<protein>
    <submittedName>
        <fullName evidence="1">42899_t:CDS:1</fullName>
    </submittedName>
</protein>
<accession>A0ABN7WTF5</accession>
<keyword evidence="2" id="KW-1185">Reference proteome</keyword>
<name>A0ABN7WTF5_GIGMA</name>
<comment type="caution">
    <text evidence="1">The sequence shown here is derived from an EMBL/GenBank/DDBJ whole genome shotgun (WGS) entry which is preliminary data.</text>
</comment>
<dbReference type="Proteomes" id="UP000789901">
    <property type="component" value="Unassembled WGS sequence"/>
</dbReference>
<feature type="non-terminal residue" evidence="1">
    <location>
        <position position="1"/>
    </location>
</feature>
<sequence>MAFVSASDYLSEPFFFQILHFKDDVHSDYENNLNFLNHSCYTISLPYIVPTHGLVPVLIPWLI</sequence>